<dbReference type="InterPro" id="IPR050777">
    <property type="entry name" value="SET2_Histone-Lys_MeTrsfase"/>
</dbReference>
<dbReference type="GO" id="GO:0042054">
    <property type="term" value="F:histone methyltransferase activity"/>
    <property type="evidence" value="ECO:0007669"/>
    <property type="project" value="InterPro"/>
</dbReference>
<evidence type="ECO:0000259" key="10">
    <source>
        <dbReference type="PROSITE" id="PS50868"/>
    </source>
</evidence>
<keyword evidence="4" id="KW-0489">Methyltransferase</keyword>
<dbReference type="Proteomes" id="UP000091956">
    <property type="component" value="Unassembled WGS sequence"/>
</dbReference>
<dbReference type="Pfam" id="PF17907">
    <property type="entry name" value="AWS"/>
    <property type="match status" value="1"/>
</dbReference>
<dbReference type="FunFam" id="2.170.270.10:FF:000037">
    <property type="entry name" value="Histone-lysine N-methyltransferase"/>
    <property type="match status" value="1"/>
</dbReference>
<dbReference type="PROSITE" id="PS50868">
    <property type="entry name" value="POST_SET"/>
    <property type="match status" value="1"/>
</dbReference>
<evidence type="ECO:0000259" key="9">
    <source>
        <dbReference type="PROSITE" id="PS50280"/>
    </source>
</evidence>
<dbReference type="GO" id="GO:0032259">
    <property type="term" value="P:methylation"/>
    <property type="evidence" value="ECO:0007669"/>
    <property type="project" value="UniProtKB-KW"/>
</dbReference>
<accession>A0A1B8GTW6</accession>
<dbReference type="SMART" id="SM00508">
    <property type="entry name" value="PostSET"/>
    <property type="match status" value="1"/>
</dbReference>
<dbReference type="SMART" id="SM00317">
    <property type="entry name" value="SET"/>
    <property type="match status" value="1"/>
</dbReference>
<dbReference type="InterPro" id="IPR046341">
    <property type="entry name" value="SET_dom_sf"/>
</dbReference>
<dbReference type="GeneID" id="28836003"/>
<feature type="compositionally biased region" description="Acidic residues" evidence="8">
    <location>
        <begin position="67"/>
        <end position="86"/>
    </location>
</feature>
<dbReference type="InterPro" id="IPR001214">
    <property type="entry name" value="SET_dom"/>
</dbReference>
<dbReference type="Gene3D" id="2.170.270.10">
    <property type="entry name" value="SET domain"/>
    <property type="match status" value="1"/>
</dbReference>
<evidence type="ECO:0000256" key="8">
    <source>
        <dbReference type="SAM" id="MobiDB-lite"/>
    </source>
</evidence>
<name>A0A1B8GTW6_9PEZI</name>
<dbReference type="PANTHER" id="PTHR22884">
    <property type="entry name" value="SET DOMAIN PROTEINS"/>
    <property type="match status" value="1"/>
</dbReference>
<evidence type="ECO:0000256" key="3">
    <source>
        <dbReference type="ARBA" id="ARBA00022454"/>
    </source>
</evidence>
<dbReference type="InterPro" id="IPR006560">
    <property type="entry name" value="AWS_dom"/>
</dbReference>
<dbReference type="GO" id="GO:0005634">
    <property type="term" value="C:nucleus"/>
    <property type="evidence" value="ECO:0007669"/>
    <property type="project" value="UniProtKB-SubCell"/>
</dbReference>
<dbReference type="PROSITE" id="PS51215">
    <property type="entry name" value="AWS"/>
    <property type="match status" value="1"/>
</dbReference>
<evidence type="ECO:0000256" key="6">
    <source>
        <dbReference type="ARBA" id="ARBA00022691"/>
    </source>
</evidence>
<feature type="domain" description="Post-SET" evidence="10">
    <location>
        <begin position="639"/>
        <end position="655"/>
    </location>
</feature>
<keyword evidence="7" id="KW-0539">Nucleus</keyword>
<dbReference type="AlphaFoldDB" id="A0A1B8GTW6"/>
<evidence type="ECO:0000313" key="12">
    <source>
        <dbReference type="EMBL" id="OBT99284.1"/>
    </source>
</evidence>
<dbReference type="InterPro" id="IPR003616">
    <property type="entry name" value="Post-SET_dom"/>
</dbReference>
<keyword evidence="3" id="KW-0158">Chromosome</keyword>
<dbReference type="Pfam" id="PF00856">
    <property type="entry name" value="SET"/>
    <property type="match status" value="1"/>
</dbReference>
<comment type="subcellular location">
    <subcellularLocation>
        <location evidence="2">Chromosome</location>
    </subcellularLocation>
    <subcellularLocation>
        <location evidence="1">Nucleus</location>
    </subcellularLocation>
</comment>
<evidence type="ECO:0000256" key="1">
    <source>
        <dbReference type="ARBA" id="ARBA00004123"/>
    </source>
</evidence>
<feature type="domain" description="SET" evidence="9">
    <location>
        <begin position="515"/>
        <end position="631"/>
    </location>
</feature>
<dbReference type="OrthoDB" id="422362at2759"/>
<dbReference type="RefSeq" id="XP_018133017.1">
    <property type="nucleotide sequence ID" value="XM_018272125.2"/>
</dbReference>
<reference evidence="13" key="2">
    <citation type="journal article" date="2018" name="Nat. Commun.">
        <title>Extreme sensitivity to ultraviolet light in the fungal pathogen causing white-nose syndrome of bats.</title>
        <authorList>
            <person name="Palmer J.M."/>
            <person name="Drees K.P."/>
            <person name="Foster J.T."/>
            <person name="Lindner D.L."/>
        </authorList>
    </citation>
    <scope>NUCLEOTIDE SEQUENCE [LARGE SCALE GENOMIC DNA]</scope>
    <source>
        <strain evidence="13">UAMH 10579</strain>
    </source>
</reference>
<dbReference type="SUPFAM" id="SSF82199">
    <property type="entry name" value="SET domain"/>
    <property type="match status" value="1"/>
</dbReference>
<feature type="compositionally biased region" description="Polar residues" evidence="8">
    <location>
        <begin position="10"/>
        <end position="22"/>
    </location>
</feature>
<feature type="region of interest" description="Disordered" evidence="8">
    <location>
        <begin position="10"/>
        <end position="153"/>
    </location>
</feature>
<proteinExistence type="predicted"/>
<evidence type="ECO:0000256" key="7">
    <source>
        <dbReference type="ARBA" id="ARBA00023242"/>
    </source>
</evidence>
<dbReference type="EMBL" id="KV460213">
    <property type="protein sequence ID" value="OBT99284.1"/>
    <property type="molecule type" value="Genomic_DNA"/>
</dbReference>
<feature type="compositionally biased region" description="Polar residues" evidence="8">
    <location>
        <begin position="125"/>
        <end position="136"/>
    </location>
</feature>
<organism evidence="12 13">
    <name type="scientific">Pseudogymnoascus verrucosus</name>
    <dbReference type="NCBI Taxonomy" id="342668"/>
    <lineage>
        <taxon>Eukaryota</taxon>
        <taxon>Fungi</taxon>
        <taxon>Dikarya</taxon>
        <taxon>Ascomycota</taxon>
        <taxon>Pezizomycotina</taxon>
        <taxon>Leotiomycetes</taxon>
        <taxon>Thelebolales</taxon>
        <taxon>Thelebolaceae</taxon>
        <taxon>Pseudogymnoascus</taxon>
    </lineage>
</organism>
<feature type="region of interest" description="Disordered" evidence="8">
    <location>
        <begin position="739"/>
        <end position="810"/>
    </location>
</feature>
<feature type="region of interest" description="Disordered" evidence="8">
    <location>
        <begin position="172"/>
        <end position="192"/>
    </location>
</feature>
<protein>
    <submittedName>
        <fullName evidence="12">Uncharacterized protein</fullName>
    </submittedName>
</protein>
<evidence type="ECO:0000256" key="4">
    <source>
        <dbReference type="ARBA" id="ARBA00022603"/>
    </source>
</evidence>
<feature type="compositionally biased region" description="Low complexity" evidence="8">
    <location>
        <begin position="23"/>
        <end position="47"/>
    </location>
</feature>
<keyword evidence="5" id="KW-0808">Transferase</keyword>
<keyword evidence="13" id="KW-1185">Reference proteome</keyword>
<dbReference type="SMART" id="SM00570">
    <property type="entry name" value="AWS"/>
    <property type="match status" value="1"/>
</dbReference>
<feature type="domain" description="AWS" evidence="11">
    <location>
        <begin position="457"/>
        <end position="504"/>
    </location>
</feature>
<sequence length="860" mass="94351">MAATLLSMVNTATRCDTPESTLSHTLASSNAQSSSSTPPTSIADSTSVASPRSKRDGPLLSIFDAHIDDEEYPIDEDRDEDDEQEDGSGRPRRARKITVKAADWAESVTSSAKKARSERGGSVTRRCTVSGETLVSSHEDGDFSTEETNGDETREVVEDGIELQLPARKLQKSRSAMSLGGESSLGKKSRFMKDEAARRKSARFTNEPTESLTKKLSVLGKRGRDAVDEASFKIKRELKRLADTNEFAKIETKPVVHEVWSCGKLVTGNEPPKKKKEKKAEEAVVVNQVWSRGKLLTEVQPKKKAEEPIIIHEVWSCGKLVTGNEPPKKKAKIEKVKEPEPEPVEEVPEVKKVKKWLNRGLYAGQEAIVDLSHSYTAKERKAMAKANAEVKRRSILPLPLWAGQRILLNGRDFKLPFDVCSPLPPGQPKPDEWRKTTKNRFIGDAAALWKKTKHFSDSDSRCICSPSTGCGEDCYNRMMLYECDNGNCPLGAELCGNRAFADLHERRAKGGKYRVGVEVIKTEDRGYGVRANRCFQEGQIIVEYTGEIITEPECQRRMREDYKNNECYYLMLFDQNMIIDATRGSIARFVNHSCEPNCEMVKWIVGGKPHMALFAGKNPIMTGEELTYDYKFDPFSSRNVQECRCGAESCRGVLGPRPKEVKKVEAVKGVKGVVKGMKGVMKKGKRKLKELMGGDAEEKVTKKRKILVPVGKSKVKPTKSAKAMAKAKKVAKKMGKVGASAATTAAKKSPKAAAKSPKPAKSPKGGLKQAKLSFGNQQLTVVADESASPSPKKAKKETPVKVVKPRKSGMVVVKRRGTKVVMKKGVRGEGKKTIARKAAAAAAAAAAETAALMEAAAAAQ</sequence>
<evidence type="ECO:0000256" key="5">
    <source>
        <dbReference type="ARBA" id="ARBA00022679"/>
    </source>
</evidence>
<evidence type="ECO:0000256" key="2">
    <source>
        <dbReference type="ARBA" id="ARBA00004286"/>
    </source>
</evidence>
<feature type="compositionally biased region" description="Low complexity" evidence="8">
    <location>
        <begin position="739"/>
        <end position="764"/>
    </location>
</feature>
<keyword evidence="6" id="KW-0949">S-adenosyl-L-methionine</keyword>
<dbReference type="GO" id="GO:0005694">
    <property type="term" value="C:chromosome"/>
    <property type="evidence" value="ECO:0007669"/>
    <property type="project" value="UniProtKB-SubCell"/>
</dbReference>
<evidence type="ECO:0000313" key="13">
    <source>
        <dbReference type="Proteomes" id="UP000091956"/>
    </source>
</evidence>
<dbReference type="PROSITE" id="PS50280">
    <property type="entry name" value="SET"/>
    <property type="match status" value="1"/>
</dbReference>
<dbReference type="STRING" id="342668.A0A1B8GTW6"/>
<reference evidence="12 13" key="1">
    <citation type="submission" date="2016-03" db="EMBL/GenBank/DDBJ databases">
        <title>Comparative genomics of Pseudogymnoascus destructans, the fungus causing white-nose syndrome of bats.</title>
        <authorList>
            <person name="Palmer J.M."/>
            <person name="Drees K.P."/>
            <person name="Foster J.T."/>
            <person name="Lindner D.L."/>
        </authorList>
    </citation>
    <scope>NUCLEOTIDE SEQUENCE [LARGE SCALE GENOMIC DNA]</scope>
    <source>
        <strain evidence="12 13">UAMH 10579</strain>
    </source>
</reference>
<gene>
    <name evidence="12" type="ORF">VE01_02617</name>
</gene>
<evidence type="ECO:0000259" key="11">
    <source>
        <dbReference type="PROSITE" id="PS51215"/>
    </source>
</evidence>